<accession>A0A1Q6R5U3</accession>
<dbReference type="PANTHER" id="PTHR34216">
    <property type="match status" value="1"/>
</dbReference>
<dbReference type="InterPro" id="IPR011330">
    <property type="entry name" value="Glyco_hydro/deAcase_b/a-brl"/>
</dbReference>
<dbReference type="InterPro" id="IPR051398">
    <property type="entry name" value="Polysacch_Deacetylase"/>
</dbReference>
<name>A0A1Q6R5U3_9FIRM</name>
<evidence type="ECO:0000313" key="5">
    <source>
        <dbReference type="Proteomes" id="UP000186777"/>
    </source>
</evidence>
<organism evidence="4 5">
    <name type="scientific">Phascolarctobacterium succinatutens</name>
    <dbReference type="NCBI Taxonomy" id="626940"/>
    <lineage>
        <taxon>Bacteria</taxon>
        <taxon>Bacillati</taxon>
        <taxon>Bacillota</taxon>
        <taxon>Negativicutes</taxon>
        <taxon>Acidaminococcales</taxon>
        <taxon>Acidaminococcaceae</taxon>
        <taxon>Phascolarctobacterium</taxon>
    </lineage>
</organism>
<evidence type="ECO:0000259" key="3">
    <source>
        <dbReference type="PROSITE" id="PS51677"/>
    </source>
</evidence>
<dbReference type="Gene3D" id="3.20.20.370">
    <property type="entry name" value="Glycoside hydrolase/deacetylase"/>
    <property type="match status" value="1"/>
</dbReference>
<dbReference type="RefSeq" id="WP_303679805.1">
    <property type="nucleotide sequence ID" value="NZ_DAWEFR010000035.1"/>
</dbReference>
<evidence type="ECO:0000256" key="1">
    <source>
        <dbReference type="ARBA" id="ARBA00004613"/>
    </source>
</evidence>
<dbReference type="STRING" id="626940.BHW43_05415"/>
<keyword evidence="2" id="KW-0732">Signal</keyword>
<dbReference type="EMBL" id="MNTG01000028">
    <property type="protein sequence ID" value="OLA37650.1"/>
    <property type="molecule type" value="Genomic_DNA"/>
</dbReference>
<dbReference type="PROSITE" id="PS51677">
    <property type="entry name" value="NODB"/>
    <property type="match status" value="1"/>
</dbReference>
<comment type="subcellular location">
    <subcellularLocation>
        <location evidence="1">Secreted</location>
    </subcellularLocation>
</comment>
<dbReference type="CDD" id="cd10918">
    <property type="entry name" value="CE4_NodB_like_5s_6s"/>
    <property type="match status" value="1"/>
</dbReference>
<dbReference type="AlphaFoldDB" id="A0A1Q6R5U3"/>
<gene>
    <name evidence="4" type="ORF">BHW43_05415</name>
</gene>
<dbReference type="Proteomes" id="UP000186777">
    <property type="component" value="Unassembled WGS sequence"/>
</dbReference>
<dbReference type="GO" id="GO:0005576">
    <property type="term" value="C:extracellular region"/>
    <property type="evidence" value="ECO:0007669"/>
    <property type="project" value="UniProtKB-SubCell"/>
</dbReference>
<reference evidence="4 5" key="1">
    <citation type="journal article" date="2016" name="Nat. Biotechnol.">
        <title>Measurement of bacterial replication rates in microbial communities.</title>
        <authorList>
            <person name="Brown C.T."/>
            <person name="Olm M.R."/>
            <person name="Thomas B.C."/>
            <person name="Banfield J.F."/>
        </authorList>
    </citation>
    <scope>NUCLEOTIDE SEQUENCE [LARGE SCALE GENOMIC DNA]</scope>
    <source>
        <strain evidence="4">46_33</strain>
    </source>
</reference>
<sequence>MIKKVFLVFLALVVVLLAAAGVAWKLNGERWQQEYAAFRKTGAPVLMYHAVGLEEGADWPKTLIMKPELFEAHLQYLKEQGYTIVTVAELAERLQQGKSVDKYVALSFDDGYKNNHSVVLPLLQKYDAKGSFFVINRDIGDELHMNEQEIKELIAAGMELGSHTYSHNPLAAIDEKYLVWETDTSRYWLKKKFDGYIVRTLAYPNGSYNDRVIATAKKYGFYRALTGHVGVNTAATYQKAPFEMYRVTVADDGNGLEGFKRRLEQAYFFGFLQTKGIDINIVRDIFVR</sequence>
<dbReference type="SUPFAM" id="SSF88713">
    <property type="entry name" value="Glycoside hydrolase/deacetylase"/>
    <property type="match status" value="1"/>
</dbReference>
<dbReference type="PANTHER" id="PTHR34216:SF3">
    <property type="entry name" value="POLY-BETA-1,6-N-ACETYL-D-GLUCOSAMINE N-DEACETYLASE"/>
    <property type="match status" value="1"/>
</dbReference>
<dbReference type="Pfam" id="PF01522">
    <property type="entry name" value="Polysacc_deac_1"/>
    <property type="match status" value="1"/>
</dbReference>
<protein>
    <recommendedName>
        <fullName evidence="3">NodB homology domain-containing protein</fullName>
    </recommendedName>
</protein>
<proteinExistence type="predicted"/>
<evidence type="ECO:0000313" key="4">
    <source>
        <dbReference type="EMBL" id="OLA37650.1"/>
    </source>
</evidence>
<dbReference type="InterPro" id="IPR002509">
    <property type="entry name" value="NODB_dom"/>
</dbReference>
<comment type="caution">
    <text evidence="4">The sequence shown here is derived from an EMBL/GenBank/DDBJ whole genome shotgun (WGS) entry which is preliminary data.</text>
</comment>
<feature type="domain" description="NodB homology" evidence="3">
    <location>
        <begin position="102"/>
        <end position="288"/>
    </location>
</feature>
<dbReference type="GO" id="GO:0005975">
    <property type="term" value="P:carbohydrate metabolic process"/>
    <property type="evidence" value="ECO:0007669"/>
    <property type="project" value="InterPro"/>
</dbReference>
<dbReference type="GO" id="GO:0016810">
    <property type="term" value="F:hydrolase activity, acting on carbon-nitrogen (but not peptide) bonds"/>
    <property type="evidence" value="ECO:0007669"/>
    <property type="project" value="InterPro"/>
</dbReference>
<evidence type="ECO:0000256" key="2">
    <source>
        <dbReference type="ARBA" id="ARBA00022729"/>
    </source>
</evidence>